<dbReference type="OrthoDB" id="4955540at2759"/>
<dbReference type="Proteomes" id="UP000799538">
    <property type="component" value="Unassembled WGS sequence"/>
</dbReference>
<gene>
    <name evidence="1" type="ORF">BDZ85DRAFT_1356</name>
</gene>
<dbReference type="EMBL" id="ML992501">
    <property type="protein sequence ID" value="KAF2227266.1"/>
    <property type="molecule type" value="Genomic_DNA"/>
</dbReference>
<evidence type="ECO:0000313" key="1">
    <source>
        <dbReference type="EMBL" id="KAF2227266.1"/>
    </source>
</evidence>
<keyword evidence="2" id="KW-1185">Reference proteome</keyword>
<dbReference type="AlphaFoldDB" id="A0A6A6GNE5"/>
<sequence length="140" mass="15945">MSTVNLVKYFFYARNSIPRSRKDKLVALAYAAARDQQLHPKEILIRSDIHNTTSINGAHQKDPNGWHATFAFKNSDQSDRVVHVTAHGYTAGQDDFELKEAKYFDEKEDSSRRGSGKEVWPSASDLVEYRNSPIAYSHLD</sequence>
<organism evidence="1 2">
    <name type="scientific">Elsinoe ampelina</name>
    <dbReference type="NCBI Taxonomy" id="302913"/>
    <lineage>
        <taxon>Eukaryota</taxon>
        <taxon>Fungi</taxon>
        <taxon>Dikarya</taxon>
        <taxon>Ascomycota</taxon>
        <taxon>Pezizomycotina</taxon>
        <taxon>Dothideomycetes</taxon>
        <taxon>Dothideomycetidae</taxon>
        <taxon>Myriangiales</taxon>
        <taxon>Elsinoaceae</taxon>
        <taxon>Elsinoe</taxon>
    </lineage>
</organism>
<proteinExistence type="predicted"/>
<name>A0A6A6GNE5_9PEZI</name>
<accession>A0A6A6GNE5</accession>
<evidence type="ECO:0000313" key="2">
    <source>
        <dbReference type="Proteomes" id="UP000799538"/>
    </source>
</evidence>
<reference evidence="2" key="1">
    <citation type="journal article" date="2020" name="Stud. Mycol.">
        <title>101 Dothideomycetes genomes: A test case for predicting lifestyles and emergence of pathogens.</title>
        <authorList>
            <person name="Haridas S."/>
            <person name="Albert R."/>
            <person name="Binder M."/>
            <person name="Bloem J."/>
            <person name="LaButti K."/>
            <person name="Salamov A."/>
            <person name="Andreopoulos B."/>
            <person name="Baker S."/>
            <person name="Barry K."/>
            <person name="Bills G."/>
            <person name="Bluhm B."/>
            <person name="Cannon C."/>
            <person name="Castanera R."/>
            <person name="Culley D."/>
            <person name="Daum C."/>
            <person name="Ezra D."/>
            <person name="Gonzalez J."/>
            <person name="Henrissat B."/>
            <person name="Kuo A."/>
            <person name="Liang C."/>
            <person name="Lipzen A."/>
            <person name="Lutzoni F."/>
            <person name="Magnuson J."/>
            <person name="Mondo S."/>
            <person name="Nolan M."/>
            <person name="Ohm R."/>
            <person name="Pangilinan J."/>
            <person name="Park H.-J."/>
            <person name="Ramirez L."/>
            <person name="Alfaro M."/>
            <person name="Sun H."/>
            <person name="Tritt A."/>
            <person name="Yoshinaga Y."/>
            <person name="Zwiers L.-H."/>
            <person name="Turgeon B."/>
            <person name="Goodwin S."/>
            <person name="Spatafora J."/>
            <person name="Crous P."/>
            <person name="Grigoriev I."/>
        </authorList>
    </citation>
    <scope>NUCLEOTIDE SEQUENCE [LARGE SCALE GENOMIC DNA]</scope>
    <source>
        <strain evidence="2">CECT 20119</strain>
    </source>
</reference>
<protein>
    <submittedName>
        <fullName evidence="1">Uncharacterized protein</fullName>
    </submittedName>
</protein>